<dbReference type="AlphaFoldDB" id="A0AA88KH57"/>
<protein>
    <submittedName>
        <fullName evidence="1">Uncharacterized protein</fullName>
    </submittedName>
</protein>
<organism evidence="1 2">
    <name type="scientific">Naegleria lovaniensis</name>
    <name type="common">Amoeba</name>
    <dbReference type="NCBI Taxonomy" id="51637"/>
    <lineage>
        <taxon>Eukaryota</taxon>
        <taxon>Discoba</taxon>
        <taxon>Heterolobosea</taxon>
        <taxon>Tetramitia</taxon>
        <taxon>Eutetramitia</taxon>
        <taxon>Vahlkampfiidae</taxon>
        <taxon>Naegleria</taxon>
    </lineage>
</organism>
<evidence type="ECO:0000313" key="2">
    <source>
        <dbReference type="Proteomes" id="UP000816034"/>
    </source>
</evidence>
<reference evidence="1 2" key="1">
    <citation type="journal article" date="2018" name="BMC Genomics">
        <title>The genome of Naegleria lovaniensis, the basis for a comparative approach to unravel pathogenicity factors of the human pathogenic amoeba N. fowleri.</title>
        <authorList>
            <person name="Liechti N."/>
            <person name="Schurch N."/>
            <person name="Bruggmann R."/>
            <person name="Wittwer M."/>
        </authorList>
    </citation>
    <scope>NUCLEOTIDE SEQUENCE [LARGE SCALE GENOMIC DNA]</scope>
    <source>
        <strain evidence="1 2">ATCC 30569</strain>
    </source>
</reference>
<dbReference type="RefSeq" id="XP_044547089.1">
    <property type="nucleotide sequence ID" value="XM_044696253.1"/>
</dbReference>
<dbReference type="GeneID" id="68098852"/>
<gene>
    <name evidence="1" type="ORF">C9374_006398</name>
</gene>
<dbReference type="Proteomes" id="UP000816034">
    <property type="component" value="Unassembled WGS sequence"/>
</dbReference>
<sequence>MIDPESLSFYWEKYWKIKLVEDRQAKFQVEEWCALHLKNNILNHEEKTKAQDKTHHGLNNILEICKYWILHDCLQEHLEYLHDCNFKFIRDVCFGEYWDLMLIEYVKYRWIEEVFEREALNRTTTAKGESEAQQENLLINKSVLESVKKNNSISDIDFDQSKKITSYYAKSIHKNYVLELLQDQHLESQTEHELEQIWQSFPDIYSIDTTNNVIKNQQQLLKVLLYQTLQYVTRNYGGVSTEFLENTNKQAQEALKKRVDLNKLIEKLCTYIRNFQKQTYSIDLTSFLWKDTVAEKEFQLERENYLSKVRYSTLDNCHLDEVQNVDEEEMKQQFIERVQSMYRNILENDPQIKEMRKKPLISHGEFNPKLVEKFKYKTAFYNIYFHVIYSEFVPLIEKENLNRILTLMNNCEKTFTQLITSLLKHSKRTLPLC</sequence>
<evidence type="ECO:0000313" key="1">
    <source>
        <dbReference type="EMBL" id="KAG2381409.1"/>
    </source>
</evidence>
<proteinExistence type="predicted"/>
<accession>A0AA88KH57</accession>
<keyword evidence="2" id="KW-1185">Reference proteome</keyword>
<name>A0AA88KH57_NAELO</name>
<dbReference type="EMBL" id="PYSW02000027">
    <property type="protein sequence ID" value="KAG2381409.1"/>
    <property type="molecule type" value="Genomic_DNA"/>
</dbReference>
<comment type="caution">
    <text evidence="1">The sequence shown here is derived from an EMBL/GenBank/DDBJ whole genome shotgun (WGS) entry which is preliminary data.</text>
</comment>